<evidence type="ECO:0000313" key="2">
    <source>
        <dbReference type="Proteomes" id="UP001140076"/>
    </source>
</evidence>
<dbReference type="Proteomes" id="UP001140076">
    <property type="component" value="Unassembled WGS sequence"/>
</dbReference>
<accession>A0A9X3NPD5</accession>
<dbReference type="EMBL" id="JAJAQC010000009">
    <property type="protein sequence ID" value="MDA0564230.1"/>
    <property type="molecule type" value="Genomic_DNA"/>
</dbReference>
<reference evidence="1" key="1">
    <citation type="submission" date="2021-10" db="EMBL/GenBank/DDBJ databases">
        <title>Streptomonospora sp. nov., isolated from mangrove soil.</title>
        <authorList>
            <person name="Chen X."/>
            <person name="Ge X."/>
            <person name="Liu W."/>
        </authorList>
    </citation>
    <scope>NUCLEOTIDE SEQUENCE</scope>
    <source>
        <strain evidence="1">S1-112</strain>
    </source>
</reference>
<proteinExistence type="predicted"/>
<dbReference type="PANTHER" id="PTHR42905:SF5">
    <property type="entry name" value="CARBOXYVINYL-CARBOXYPHOSPHONATE PHOSPHORYLMUTASE, CHLOROPLASTIC"/>
    <property type="match status" value="1"/>
</dbReference>
<dbReference type="AlphaFoldDB" id="A0A9X3NPD5"/>
<keyword evidence="1" id="KW-0456">Lyase</keyword>
<dbReference type="InterPro" id="IPR039556">
    <property type="entry name" value="ICL/PEPM"/>
</dbReference>
<dbReference type="InterPro" id="IPR015813">
    <property type="entry name" value="Pyrv/PenolPyrv_kinase-like_dom"/>
</dbReference>
<organism evidence="1 2">
    <name type="scientific">Streptomonospora mangrovi</name>
    <dbReference type="NCBI Taxonomy" id="2883123"/>
    <lineage>
        <taxon>Bacteria</taxon>
        <taxon>Bacillati</taxon>
        <taxon>Actinomycetota</taxon>
        <taxon>Actinomycetes</taxon>
        <taxon>Streptosporangiales</taxon>
        <taxon>Nocardiopsidaceae</taxon>
        <taxon>Streptomonospora</taxon>
    </lineage>
</organism>
<dbReference type="InterPro" id="IPR040442">
    <property type="entry name" value="Pyrv_kinase-like_dom_sf"/>
</dbReference>
<dbReference type="SUPFAM" id="SSF51621">
    <property type="entry name" value="Phosphoenolpyruvate/pyruvate domain"/>
    <property type="match status" value="1"/>
</dbReference>
<dbReference type="PANTHER" id="PTHR42905">
    <property type="entry name" value="PHOSPHOENOLPYRUVATE CARBOXYLASE"/>
    <property type="match status" value="1"/>
</dbReference>
<comment type="caution">
    <text evidence="1">The sequence shown here is derived from an EMBL/GenBank/DDBJ whole genome shotgun (WGS) entry which is preliminary data.</text>
</comment>
<name>A0A9X3NPD5_9ACTN</name>
<sequence>MSAQRLRALLAADSPEVVYAPGVWDGLTARLAEQAGFSALCASGFAVAASLGHPDAELYTMSENLDATRRIREASDLPLIADIDTGYGNAVNAARTGRRFRDAGVAAVFMEDQESPKRCPVCVGDPVPLLPAAEAAGKVRAVKDAVGDDVLVIARTDSSGDDALRRAESYAAAGADMIMPVTKTFSTVEEWAACREAVGVPLVATLTASTWTEREFTPRVLREIGVAVALLPTQVLMAATRAMRTALGRLAAGEPPASVSADATPHHEFVDLIGFAEVEAAQREYLPAAAGAGE</sequence>
<dbReference type="RefSeq" id="WP_270071518.1">
    <property type="nucleotide sequence ID" value="NZ_JAJAQC010000009.1"/>
</dbReference>
<dbReference type="Pfam" id="PF13714">
    <property type="entry name" value="PEP_mutase"/>
    <property type="match status" value="1"/>
</dbReference>
<keyword evidence="2" id="KW-1185">Reference proteome</keyword>
<dbReference type="Gene3D" id="3.20.20.60">
    <property type="entry name" value="Phosphoenolpyruvate-binding domains"/>
    <property type="match status" value="1"/>
</dbReference>
<gene>
    <name evidence="1" type="ORF">LG943_07815</name>
</gene>
<dbReference type="CDD" id="cd00377">
    <property type="entry name" value="ICL_PEPM"/>
    <property type="match status" value="1"/>
</dbReference>
<evidence type="ECO:0000313" key="1">
    <source>
        <dbReference type="EMBL" id="MDA0564230.1"/>
    </source>
</evidence>
<dbReference type="GO" id="GO:0016833">
    <property type="term" value="F:oxo-acid-lyase activity"/>
    <property type="evidence" value="ECO:0007669"/>
    <property type="project" value="UniProtKB-ARBA"/>
</dbReference>
<protein>
    <submittedName>
        <fullName evidence="1">Isocitrate lyase/PEP mutase family protein</fullName>
    </submittedName>
</protein>